<name>A0A1I7TLD9_9PELO</name>
<organism evidence="1 2">
    <name type="scientific">Caenorhabditis tropicalis</name>
    <dbReference type="NCBI Taxonomy" id="1561998"/>
    <lineage>
        <taxon>Eukaryota</taxon>
        <taxon>Metazoa</taxon>
        <taxon>Ecdysozoa</taxon>
        <taxon>Nematoda</taxon>
        <taxon>Chromadorea</taxon>
        <taxon>Rhabditida</taxon>
        <taxon>Rhabditina</taxon>
        <taxon>Rhabditomorpha</taxon>
        <taxon>Rhabditoidea</taxon>
        <taxon>Rhabditidae</taxon>
        <taxon>Peloderinae</taxon>
        <taxon>Caenorhabditis</taxon>
    </lineage>
</organism>
<reference evidence="2" key="1">
    <citation type="submission" date="2016-11" db="UniProtKB">
        <authorList>
            <consortium name="WormBaseParasite"/>
        </authorList>
    </citation>
    <scope>IDENTIFICATION</scope>
</reference>
<dbReference type="Proteomes" id="UP000095282">
    <property type="component" value="Unplaced"/>
</dbReference>
<evidence type="ECO:0000313" key="1">
    <source>
        <dbReference type="Proteomes" id="UP000095282"/>
    </source>
</evidence>
<keyword evidence="1" id="KW-1185">Reference proteome</keyword>
<sequence>MEPQTSNTTTDTLEPVFKIPRTKKCSKPIVPHKRLMLSTREMHDFKKKLSGLSKLLRMERGKLPQLQQIIKITLDFYKFVTVCAAWDYNEIIHDSIQASWKPIKQAKNILIRTIVSGDKFEDVVEEHPLKQEE</sequence>
<accession>A0A1I7TLD9</accession>
<evidence type="ECO:0000313" key="2">
    <source>
        <dbReference type="WBParaSite" id="Csp11.Scaffold628.g7071.t1"/>
    </source>
</evidence>
<protein>
    <submittedName>
        <fullName evidence="2">Histone domain-containing protein</fullName>
    </submittedName>
</protein>
<dbReference type="WBParaSite" id="Csp11.Scaffold628.g7071.t1">
    <property type="protein sequence ID" value="Csp11.Scaffold628.g7071.t1"/>
    <property type="gene ID" value="Csp11.Scaffold628.g7071"/>
</dbReference>
<dbReference type="AlphaFoldDB" id="A0A1I7TLD9"/>
<proteinExistence type="predicted"/>